<comment type="caution">
    <text evidence="2">The sequence shown here is derived from an EMBL/GenBank/DDBJ whole genome shotgun (WGS) entry which is preliminary data.</text>
</comment>
<evidence type="ECO:0000256" key="1">
    <source>
        <dbReference type="SAM" id="MobiDB-lite"/>
    </source>
</evidence>
<dbReference type="RefSeq" id="WP_006158998.1">
    <property type="nucleotide sequence ID" value="NZ_AHJE01000042.1"/>
</dbReference>
<feature type="region of interest" description="Disordered" evidence="1">
    <location>
        <begin position="1"/>
        <end position="20"/>
    </location>
</feature>
<dbReference type="EMBL" id="AHJE01000042">
    <property type="protein sequence ID" value="EHP41978.1"/>
    <property type="molecule type" value="Genomic_DNA"/>
</dbReference>
<evidence type="ECO:0000313" key="2">
    <source>
        <dbReference type="EMBL" id="EHP41978.1"/>
    </source>
</evidence>
<reference evidence="2 3" key="1">
    <citation type="journal article" date="2012" name="J. Bacteriol.">
        <title>De Novo Genome Project of Cupriavidus basilensis OR16.</title>
        <authorList>
            <person name="Cserhati M."/>
            <person name="Kriszt B."/>
            <person name="Szoboszlay S."/>
            <person name="Toth A."/>
            <person name="Szabo I."/>
            <person name="Tancsics A."/>
            <person name="Nagy I."/>
            <person name="Horvath B."/>
            <person name="Nagy I."/>
            <person name="Kukolya J."/>
        </authorList>
    </citation>
    <scope>NUCLEOTIDE SEQUENCE [LARGE SCALE GENOMIC DNA]</scope>
    <source>
        <strain evidence="2 3">OR16</strain>
    </source>
</reference>
<accession>H1S6F4</accession>
<name>H1S6F4_9BURK</name>
<sequence>MTSPSLLATARAAEPEPFGAPRPVAARALALAVLLALGAPAAVMAQQPAEQAGGALTQQELNQINNRPITTPAKT</sequence>
<proteinExistence type="predicted"/>
<gene>
    <name evidence="2" type="ORF">OR16_17392</name>
</gene>
<dbReference type="AlphaFoldDB" id="H1S6F4"/>
<organism evidence="2 3">
    <name type="scientific">Cupriavidus basilensis OR16</name>
    <dbReference type="NCBI Taxonomy" id="1127483"/>
    <lineage>
        <taxon>Bacteria</taxon>
        <taxon>Pseudomonadati</taxon>
        <taxon>Pseudomonadota</taxon>
        <taxon>Betaproteobacteria</taxon>
        <taxon>Burkholderiales</taxon>
        <taxon>Burkholderiaceae</taxon>
        <taxon>Cupriavidus</taxon>
    </lineage>
</organism>
<evidence type="ECO:0000313" key="3">
    <source>
        <dbReference type="Proteomes" id="UP000005808"/>
    </source>
</evidence>
<dbReference type="Proteomes" id="UP000005808">
    <property type="component" value="Unassembled WGS sequence"/>
</dbReference>
<dbReference type="PATRIC" id="fig|1127483.3.peg.3489"/>
<protein>
    <submittedName>
        <fullName evidence="2">Uncharacterized protein</fullName>
    </submittedName>
</protein>